<sequence>MLDNSGRTSFAVDSHNMDSQIDNQNYSFVDYQIPNLMIAILASSKPLDMILKQDKMKNDYKKSGTYEFMLKG</sequence>
<comment type="caution">
    <text evidence="1">The sequence shown here is derived from an EMBL/GenBank/DDBJ whole genome shotgun (WGS) entry which is preliminary data.</text>
</comment>
<reference evidence="1 2" key="1">
    <citation type="journal article" date="2018" name="Sci. Rep.">
        <title>Genomic signatures of local adaptation to the degree of environmental predictability in rotifers.</title>
        <authorList>
            <person name="Franch-Gras L."/>
            <person name="Hahn C."/>
            <person name="Garcia-Roger E.M."/>
            <person name="Carmona M.J."/>
            <person name="Serra M."/>
            <person name="Gomez A."/>
        </authorList>
    </citation>
    <scope>NUCLEOTIDE SEQUENCE [LARGE SCALE GENOMIC DNA]</scope>
    <source>
        <strain evidence="1">HYR1</strain>
    </source>
</reference>
<name>A0A3M7Q3X9_BRAPC</name>
<evidence type="ECO:0000313" key="1">
    <source>
        <dbReference type="EMBL" id="RNA05902.1"/>
    </source>
</evidence>
<dbReference type="EMBL" id="REGN01007563">
    <property type="protein sequence ID" value="RNA05902.1"/>
    <property type="molecule type" value="Genomic_DNA"/>
</dbReference>
<dbReference type="AlphaFoldDB" id="A0A3M7Q3X9"/>
<proteinExistence type="predicted"/>
<dbReference type="Proteomes" id="UP000276133">
    <property type="component" value="Unassembled WGS sequence"/>
</dbReference>
<accession>A0A3M7Q3X9</accession>
<organism evidence="1 2">
    <name type="scientific">Brachionus plicatilis</name>
    <name type="common">Marine rotifer</name>
    <name type="synonym">Brachionus muelleri</name>
    <dbReference type="NCBI Taxonomy" id="10195"/>
    <lineage>
        <taxon>Eukaryota</taxon>
        <taxon>Metazoa</taxon>
        <taxon>Spiralia</taxon>
        <taxon>Gnathifera</taxon>
        <taxon>Rotifera</taxon>
        <taxon>Eurotatoria</taxon>
        <taxon>Monogononta</taxon>
        <taxon>Pseudotrocha</taxon>
        <taxon>Ploima</taxon>
        <taxon>Brachionidae</taxon>
        <taxon>Brachionus</taxon>
    </lineage>
</organism>
<evidence type="ECO:0000313" key="2">
    <source>
        <dbReference type="Proteomes" id="UP000276133"/>
    </source>
</evidence>
<protein>
    <submittedName>
        <fullName evidence="1">Uncharacterized protein</fullName>
    </submittedName>
</protein>
<gene>
    <name evidence="1" type="ORF">BpHYR1_038110</name>
</gene>
<keyword evidence="2" id="KW-1185">Reference proteome</keyword>